<dbReference type="PANTHER" id="PTHR41983">
    <property type="entry name" value="SHORT-CHAIN FATTY ACID TRANSPORTER-RELATED"/>
    <property type="match status" value="1"/>
</dbReference>
<feature type="transmembrane region" description="Helical" evidence="1">
    <location>
        <begin position="274"/>
        <end position="291"/>
    </location>
</feature>
<dbReference type="OrthoDB" id="9342495at2"/>
<feature type="transmembrane region" description="Helical" evidence="1">
    <location>
        <begin position="312"/>
        <end position="331"/>
    </location>
</feature>
<sequence length="448" mass="46647">MLRALSRPLVAGVERFMPGAFVFAVVLSVIVAVLALIFGDVGPVELTLAWGDGLAGLLDFMTQVALVLLLGYTLATTRQVKAALVRVAEVPRSPRAAYVFVALIASLASLISFGLGLVVGGVIALEVGRAARRRGTPLHYPLLVASAYSGFVVWHMGYSATGPLAAATPGSFVEEAIGRTIPITETVFSLWNLIAIAVTVAAILGTVALLTPKGDDRIVELPDRMVEEEDEDAAPAPPSTPAERLEASRLITLVPAVALLGYLVVYFVQEGFDLTLDIVNWSFLAAILLLVRGPRELSDLVGGAVRTVGEVLLQYPLYAGIIGMMTASGLAAQLSGFFTTVAGPGTLGVLAFLSAGLLNMFVPSGGGQFAVQAPIFLDAANSIGVDPAVITMAIAYGDQWTNLVQPFWAVPLLAVAGLGVRDIFGFTAITFLVSGLVFGGTLLVLGAG</sequence>
<feature type="transmembrane region" description="Helical" evidence="1">
    <location>
        <begin position="250"/>
        <end position="268"/>
    </location>
</feature>
<keyword evidence="1" id="KW-1133">Transmembrane helix</keyword>
<dbReference type="GO" id="GO:0005886">
    <property type="term" value="C:plasma membrane"/>
    <property type="evidence" value="ECO:0007669"/>
    <property type="project" value="TreeGrafter"/>
</dbReference>
<feature type="transmembrane region" description="Helical" evidence="1">
    <location>
        <begin position="54"/>
        <end position="75"/>
    </location>
</feature>
<organism evidence="2 3">
    <name type="scientific">Actinomycetospora cinnamomea</name>
    <dbReference type="NCBI Taxonomy" id="663609"/>
    <lineage>
        <taxon>Bacteria</taxon>
        <taxon>Bacillati</taxon>
        <taxon>Actinomycetota</taxon>
        <taxon>Actinomycetes</taxon>
        <taxon>Pseudonocardiales</taxon>
        <taxon>Pseudonocardiaceae</taxon>
        <taxon>Actinomycetospora</taxon>
    </lineage>
</organism>
<proteinExistence type="predicted"/>
<gene>
    <name evidence="2" type="ORF">C8D89_102193</name>
</gene>
<keyword evidence="3" id="KW-1185">Reference proteome</keyword>
<dbReference type="AlphaFoldDB" id="A0A2U1FLF0"/>
<protein>
    <submittedName>
        <fullName evidence="2">Short-chain fatty acids transporter</fullName>
    </submittedName>
</protein>
<keyword evidence="1" id="KW-0812">Transmembrane</keyword>
<feature type="transmembrane region" description="Helical" evidence="1">
    <location>
        <begin position="190"/>
        <end position="210"/>
    </location>
</feature>
<feature type="transmembrane region" description="Helical" evidence="1">
    <location>
        <begin position="374"/>
        <end position="396"/>
    </location>
</feature>
<comment type="caution">
    <text evidence="2">The sequence shown here is derived from an EMBL/GenBank/DDBJ whole genome shotgun (WGS) entry which is preliminary data.</text>
</comment>
<reference evidence="2 3" key="1">
    <citation type="submission" date="2018-04" db="EMBL/GenBank/DDBJ databases">
        <title>Genomic Encyclopedia of Type Strains, Phase IV (KMG-IV): sequencing the most valuable type-strain genomes for metagenomic binning, comparative biology and taxonomic classification.</title>
        <authorList>
            <person name="Goeker M."/>
        </authorList>
    </citation>
    <scope>NUCLEOTIDE SEQUENCE [LARGE SCALE GENOMIC DNA]</scope>
    <source>
        <strain evidence="2 3">DSM 45771</strain>
    </source>
</reference>
<feature type="transmembrane region" description="Helical" evidence="1">
    <location>
        <begin position="95"/>
        <end position="125"/>
    </location>
</feature>
<dbReference type="PANTHER" id="PTHR41983:SF2">
    <property type="entry name" value="SHORT-CHAIN FATTY ACID TRANSPORTER-RELATED"/>
    <property type="match status" value="1"/>
</dbReference>
<name>A0A2U1FLF0_9PSEU</name>
<keyword evidence="1" id="KW-0472">Membrane</keyword>
<evidence type="ECO:0000256" key="1">
    <source>
        <dbReference type="SAM" id="Phobius"/>
    </source>
</evidence>
<dbReference type="Pfam" id="PF02667">
    <property type="entry name" value="SCFA_trans"/>
    <property type="match status" value="1"/>
</dbReference>
<dbReference type="InterPro" id="IPR006160">
    <property type="entry name" value="SCFA_transpt_AtoE"/>
</dbReference>
<dbReference type="EMBL" id="QEKW01000002">
    <property type="protein sequence ID" value="PVZ13045.1"/>
    <property type="molecule type" value="Genomic_DNA"/>
</dbReference>
<dbReference type="RefSeq" id="WP_116707113.1">
    <property type="nucleotide sequence ID" value="NZ_QEKW01000002.1"/>
</dbReference>
<feature type="transmembrane region" description="Helical" evidence="1">
    <location>
        <begin position="423"/>
        <end position="445"/>
    </location>
</feature>
<evidence type="ECO:0000313" key="3">
    <source>
        <dbReference type="Proteomes" id="UP000245639"/>
    </source>
</evidence>
<evidence type="ECO:0000313" key="2">
    <source>
        <dbReference type="EMBL" id="PVZ13045.1"/>
    </source>
</evidence>
<dbReference type="Proteomes" id="UP000245639">
    <property type="component" value="Unassembled WGS sequence"/>
</dbReference>
<accession>A0A2U1FLF0</accession>
<feature type="transmembrane region" description="Helical" evidence="1">
    <location>
        <begin position="337"/>
        <end position="362"/>
    </location>
</feature>
<feature type="transmembrane region" description="Helical" evidence="1">
    <location>
        <begin position="20"/>
        <end position="42"/>
    </location>
</feature>